<evidence type="ECO:0000256" key="1">
    <source>
        <dbReference type="ARBA" id="ARBA00010641"/>
    </source>
</evidence>
<feature type="domain" description="RNA polymerase sigma factor 70 region 4 type 2" evidence="7">
    <location>
        <begin position="100"/>
        <end position="152"/>
    </location>
</feature>
<evidence type="ECO:0000256" key="3">
    <source>
        <dbReference type="ARBA" id="ARBA00023082"/>
    </source>
</evidence>
<reference evidence="9" key="1">
    <citation type="journal article" date="2019" name="Int. J. Syst. Evol. Microbiol.">
        <title>The Global Catalogue of Microorganisms (GCM) 10K type strain sequencing project: providing services to taxonomists for standard genome sequencing and annotation.</title>
        <authorList>
            <consortium name="The Broad Institute Genomics Platform"/>
            <consortium name="The Broad Institute Genome Sequencing Center for Infectious Disease"/>
            <person name="Wu L."/>
            <person name="Ma J."/>
        </authorList>
    </citation>
    <scope>NUCLEOTIDE SEQUENCE [LARGE SCALE GENOMIC DNA]</scope>
    <source>
        <strain evidence="9">JCM 16904</strain>
    </source>
</reference>
<dbReference type="InterPro" id="IPR013324">
    <property type="entry name" value="RNA_pol_sigma_r3/r4-like"/>
</dbReference>
<dbReference type="PANTHER" id="PTHR43133">
    <property type="entry name" value="RNA POLYMERASE ECF-TYPE SIGMA FACTO"/>
    <property type="match status" value="1"/>
</dbReference>
<dbReference type="NCBIfam" id="TIGR02983">
    <property type="entry name" value="SigE-fam_strep"/>
    <property type="match status" value="1"/>
</dbReference>
<dbReference type="InterPro" id="IPR007627">
    <property type="entry name" value="RNA_pol_sigma70_r2"/>
</dbReference>
<keyword evidence="2" id="KW-0805">Transcription regulation</keyword>
<name>A0ABP7B5M7_9ACTN</name>
<dbReference type="Pfam" id="PF08281">
    <property type="entry name" value="Sigma70_r4_2"/>
    <property type="match status" value="1"/>
</dbReference>
<dbReference type="InterPro" id="IPR039425">
    <property type="entry name" value="RNA_pol_sigma-70-like"/>
</dbReference>
<evidence type="ECO:0000256" key="5">
    <source>
        <dbReference type="ARBA" id="ARBA00023163"/>
    </source>
</evidence>
<comment type="caution">
    <text evidence="8">The sequence shown here is derived from an EMBL/GenBank/DDBJ whole genome shotgun (WGS) entry which is preliminary data.</text>
</comment>
<evidence type="ECO:0000256" key="4">
    <source>
        <dbReference type="ARBA" id="ARBA00023125"/>
    </source>
</evidence>
<gene>
    <name evidence="8" type="ORF">GCM10022224_009780</name>
</gene>
<organism evidence="8 9">
    <name type="scientific">Nonomuraea antimicrobica</name>
    <dbReference type="NCBI Taxonomy" id="561173"/>
    <lineage>
        <taxon>Bacteria</taxon>
        <taxon>Bacillati</taxon>
        <taxon>Actinomycetota</taxon>
        <taxon>Actinomycetes</taxon>
        <taxon>Streptosporangiales</taxon>
        <taxon>Streptosporangiaceae</taxon>
        <taxon>Nonomuraea</taxon>
    </lineage>
</organism>
<dbReference type="Gene3D" id="1.10.1740.10">
    <property type="match status" value="1"/>
</dbReference>
<feature type="domain" description="RNA polymerase sigma-70 region 2" evidence="6">
    <location>
        <begin position="15"/>
        <end position="71"/>
    </location>
</feature>
<dbReference type="SUPFAM" id="SSF88946">
    <property type="entry name" value="Sigma2 domain of RNA polymerase sigma factors"/>
    <property type="match status" value="1"/>
</dbReference>
<dbReference type="RefSeq" id="WP_344873374.1">
    <property type="nucleotide sequence ID" value="NZ_BAAAZP010000013.1"/>
</dbReference>
<evidence type="ECO:0000259" key="6">
    <source>
        <dbReference type="Pfam" id="PF04542"/>
    </source>
</evidence>
<evidence type="ECO:0000256" key="2">
    <source>
        <dbReference type="ARBA" id="ARBA00023015"/>
    </source>
</evidence>
<protein>
    <submittedName>
        <fullName evidence="8">SigE family RNA polymerase sigma factor</fullName>
    </submittedName>
</protein>
<dbReference type="Pfam" id="PF04542">
    <property type="entry name" value="Sigma70_r2"/>
    <property type="match status" value="1"/>
</dbReference>
<dbReference type="CDD" id="cd06171">
    <property type="entry name" value="Sigma70_r4"/>
    <property type="match status" value="1"/>
</dbReference>
<sequence length="169" mass="19210">MSLDEEYTAYVSGRLTWLRRIAYPLCQDWHRADDLVQTAITRLYVKWRQARVADDLDAYVRVILVRVFLAEQRGGWFSRVRPTPTLPQSSFEGNDRDTAMDLHRALTAVPPRQRVTLVLRFHCDLSVEQTARALGCSTGTVKSQTARGLATLRSILGAQDAHLAHKEEC</sequence>
<dbReference type="Gene3D" id="1.10.10.10">
    <property type="entry name" value="Winged helix-like DNA-binding domain superfamily/Winged helix DNA-binding domain"/>
    <property type="match status" value="1"/>
</dbReference>
<accession>A0ABP7B5M7</accession>
<dbReference type="EMBL" id="BAAAZP010000013">
    <property type="protein sequence ID" value="GAA3649061.1"/>
    <property type="molecule type" value="Genomic_DNA"/>
</dbReference>
<keyword evidence="5" id="KW-0804">Transcription</keyword>
<dbReference type="NCBIfam" id="TIGR02937">
    <property type="entry name" value="sigma70-ECF"/>
    <property type="match status" value="1"/>
</dbReference>
<dbReference type="InterPro" id="IPR013249">
    <property type="entry name" value="RNA_pol_sigma70_r4_t2"/>
</dbReference>
<dbReference type="InterPro" id="IPR014325">
    <property type="entry name" value="RNA_pol_sigma-E_actinobac"/>
</dbReference>
<dbReference type="SUPFAM" id="SSF88659">
    <property type="entry name" value="Sigma3 and sigma4 domains of RNA polymerase sigma factors"/>
    <property type="match status" value="1"/>
</dbReference>
<evidence type="ECO:0000313" key="8">
    <source>
        <dbReference type="EMBL" id="GAA3649061.1"/>
    </source>
</evidence>
<dbReference type="InterPro" id="IPR036388">
    <property type="entry name" value="WH-like_DNA-bd_sf"/>
</dbReference>
<keyword evidence="4" id="KW-0238">DNA-binding</keyword>
<comment type="similarity">
    <text evidence="1">Belongs to the sigma-70 factor family. ECF subfamily.</text>
</comment>
<evidence type="ECO:0000313" key="9">
    <source>
        <dbReference type="Proteomes" id="UP001500902"/>
    </source>
</evidence>
<proteinExistence type="inferred from homology"/>
<dbReference type="InterPro" id="IPR014284">
    <property type="entry name" value="RNA_pol_sigma-70_dom"/>
</dbReference>
<dbReference type="InterPro" id="IPR013325">
    <property type="entry name" value="RNA_pol_sigma_r2"/>
</dbReference>
<evidence type="ECO:0000259" key="7">
    <source>
        <dbReference type="Pfam" id="PF08281"/>
    </source>
</evidence>
<dbReference type="PANTHER" id="PTHR43133:SF50">
    <property type="entry name" value="ECF RNA POLYMERASE SIGMA FACTOR SIGM"/>
    <property type="match status" value="1"/>
</dbReference>
<dbReference type="Proteomes" id="UP001500902">
    <property type="component" value="Unassembled WGS sequence"/>
</dbReference>
<keyword evidence="3" id="KW-0731">Sigma factor</keyword>
<keyword evidence="9" id="KW-1185">Reference proteome</keyword>